<dbReference type="Proteomes" id="UP001066276">
    <property type="component" value="Chromosome 6"/>
</dbReference>
<feature type="transmembrane region" description="Helical" evidence="5">
    <location>
        <begin position="33"/>
        <end position="56"/>
    </location>
</feature>
<keyword evidence="8" id="KW-1185">Reference proteome</keyword>
<evidence type="ECO:0000256" key="3">
    <source>
        <dbReference type="ARBA" id="ARBA00022989"/>
    </source>
</evidence>
<dbReference type="SUPFAM" id="SSF103473">
    <property type="entry name" value="MFS general substrate transporter"/>
    <property type="match status" value="1"/>
</dbReference>
<dbReference type="PROSITE" id="PS00217">
    <property type="entry name" value="SUGAR_TRANSPORT_2"/>
    <property type="match status" value="1"/>
</dbReference>
<protein>
    <recommendedName>
        <fullName evidence="6">Major facilitator superfamily (MFS) profile domain-containing protein</fullName>
    </recommendedName>
</protein>
<accession>A0AAV7R1Q7</accession>
<feature type="transmembrane region" description="Helical" evidence="5">
    <location>
        <begin position="188"/>
        <end position="209"/>
    </location>
</feature>
<dbReference type="InterPro" id="IPR005829">
    <property type="entry name" value="Sugar_transporter_CS"/>
</dbReference>
<dbReference type="InterPro" id="IPR020846">
    <property type="entry name" value="MFS_dom"/>
</dbReference>
<dbReference type="PROSITE" id="PS50850">
    <property type="entry name" value="MFS"/>
    <property type="match status" value="1"/>
</dbReference>
<organism evidence="7 8">
    <name type="scientific">Pleurodeles waltl</name>
    <name type="common">Iberian ribbed newt</name>
    <dbReference type="NCBI Taxonomy" id="8319"/>
    <lineage>
        <taxon>Eukaryota</taxon>
        <taxon>Metazoa</taxon>
        <taxon>Chordata</taxon>
        <taxon>Craniata</taxon>
        <taxon>Vertebrata</taxon>
        <taxon>Euteleostomi</taxon>
        <taxon>Amphibia</taxon>
        <taxon>Batrachia</taxon>
        <taxon>Caudata</taxon>
        <taxon>Salamandroidea</taxon>
        <taxon>Salamandridae</taxon>
        <taxon>Pleurodelinae</taxon>
        <taxon>Pleurodeles</taxon>
    </lineage>
</organism>
<evidence type="ECO:0000256" key="5">
    <source>
        <dbReference type="SAM" id="Phobius"/>
    </source>
</evidence>
<dbReference type="InterPro" id="IPR005828">
    <property type="entry name" value="MFS_sugar_transport-like"/>
</dbReference>
<evidence type="ECO:0000256" key="4">
    <source>
        <dbReference type="ARBA" id="ARBA00023136"/>
    </source>
</evidence>
<evidence type="ECO:0000256" key="2">
    <source>
        <dbReference type="ARBA" id="ARBA00022692"/>
    </source>
</evidence>
<evidence type="ECO:0000313" key="7">
    <source>
        <dbReference type="EMBL" id="KAJ1146190.1"/>
    </source>
</evidence>
<sequence>MTSSESLLIKEEKQEDLLLQENEYLRSVRNGNLYWAAFAALLASLSCGFAMGYSSPAIADLKVVMFRRLKMKQLDAAWFGSILAIGAIIGVLLCMWLINLIGRKLTLVLSSLPLIFGNTVIIASPSVWVLCFGRLLTGVATGLASLVVPIYLTEISHRRKKRILISCIPMMVMMGVFGVYSAGMVFAWRWLALCCCASSFMMLLAMVVMPETPRFLLQQKRRSDALAALTFLRGPDADHEWELKQIEDSIRIRDSGLAAVVVGAILFVFTVVFISIVDKTGRKVLLIVSGNEGAEHSRGLVY</sequence>
<name>A0AAV7R1Q7_PLEWA</name>
<dbReference type="GO" id="GO:0016020">
    <property type="term" value="C:membrane"/>
    <property type="evidence" value="ECO:0007669"/>
    <property type="project" value="UniProtKB-SubCell"/>
</dbReference>
<proteinExistence type="predicted"/>
<dbReference type="PANTHER" id="PTHR48021:SF18">
    <property type="entry name" value="SOLUTE CARRIER FAMILY 2, FACILITATED GLUCOSE TRANSPORTER MEMBER 8"/>
    <property type="match status" value="1"/>
</dbReference>
<feature type="transmembrane region" description="Helical" evidence="5">
    <location>
        <begin position="127"/>
        <end position="151"/>
    </location>
</feature>
<reference evidence="7" key="1">
    <citation type="journal article" date="2022" name="bioRxiv">
        <title>Sequencing and chromosome-scale assembly of the giantPleurodeles waltlgenome.</title>
        <authorList>
            <person name="Brown T."/>
            <person name="Elewa A."/>
            <person name="Iarovenko S."/>
            <person name="Subramanian E."/>
            <person name="Araus A.J."/>
            <person name="Petzold A."/>
            <person name="Susuki M."/>
            <person name="Suzuki K.-i.T."/>
            <person name="Hayashi T."/>
            <person name="Toyoda A."/>
            <person name="Oliveira C."/>
            <person name="Osipova E."/>
            <person name="Leigh N.D."/>
            <person name="Simon A."/>
            <person name="Yun M.H."/>
        </authorList>
    </citation>
    <scope>NUCLEOTIDE SEQUENCE</scope>
    <source>
        <strain evidence="7">20211129_DDA</strain>
        <tissue evidence="7">Liver</tissue>
    </source>
</reference>
<dbReference type="InterPro" id="IPR036259">
    <property type="entry name" value="MFS_trans_sf"/>
</dbReference>
<feature type="domain" description="Major facilitator superfamily (MFS) profile" evidence="6">
    <location>
        <begin position="32"/>
        <end position="302"/>
    </location>
</feature>
<comment type="subcellular location">
    <subcellularLocation>
        <location evidence="1">Membrane</location>
        <topology evidence="1">Multi-pass membrane protein</topology>
    </subcellularLocation>
</comment>
<feature type="transmembrane region" description="Helical" evidence="5">
    <location>
        <begin position="105"/>
        <end position="121"/>
    </location>
</feature>
<dbReference type="GO" id="GO:0022857">
    <property type="term" value="F:transmembrane transporter activity"/>
    <property type="evidence" value="ECO:0007669"/>
    <property type="project" value="InterPro"/>
</dbReference>
<keyword evidence="2 5" id="KW-0812">Transmembrane</keyword>
<feature type="transmembrane region" description="Helical" evidence="5">
    <location>
        <begin position="257"/>
        <end position="277"/>
    </location>
</feature>
<evidence type="ECO:0000313" key="8">
    <source>
        <dbReference type="Proteomes" id="UP001066276"/>
    </source>
</evidence>
<dbReference type="EMBL" id="JANPWB010000010">
    <property type="protein sequence ID" value="KAJ1146190.1"/>
    <property type="molecule type" value="Genomic_DNA"/>
</dbReference>
<feature type="transmembrane region" description="Helical" evidence="5">
    <location>
        <begin position="163"/>
        <end position="182"/>
    </location>
</feature>
<dbReference type="PANTHER" id="PTHR48021">
    <property type="match status" value="1"/>
</dbReference>
<evidence type="ECO:0000259" key="6">
    <source>
        <dbReference type="PROSITE" id="PS50850"/>
    </source>
</evidence>
<keyword evidence="3 5" id="KW-1133">Transmembrane helix</keyword>
<feature type="transmembrane region" description="Helical" evidence="5">
    <location>
        <begin position="76"/>
        <end position="98"/>
    </location>
</feature>
<dbReference type="GO" id="GO:1904659">
    <property type="term" value="P:D-glucose transmembrane transport"/>
    <property type="evidence" value="ECO:0007669"/>
    <property type="project" value="TreeGrafter"/>
</dbReference>
<keyword evidence="4 5" id="KW-0472">Membrane</keyword>
<dbReference type="InterPro" id="IPR050549">
    <property type="entry name" value="MFS_Trehalose_Transporter"/>
</dbReference>
<dbReference type="Pfam" id="PF00083">
    <property type="entry name" value="Sugar_tr"/>
    <property type="match status" value="1"/>
</dbReference>
<gene>
    <name evidence="7" type="ORF">NDU88_012471</name>
</gene>
<comment type="caution">
    <text evidence="7">The sequence shown here is derived from an EMBL/GenBank/DDBJ whole genome shotgun (WGS) entry which is preliminary data.</text>
</comment>
<evidence type="ECO:0000256" key="1">
    <source>
        <dbReference type="ARBA" id="ARBA00004141"/>
    </source>
</evidence>
<dbReference type="Gene3D" id="1.20.1250.20">
    <property type="entry name" value="MFS general substrate transporter like domains"/>
    <property type="match status" value="2"/>
</dbReference>
<dbReference type="AlphaFoldDB" id="A0AAV7R1Q7"/>